<dbReference type="GO" id="GO:0008124">
    <property type="term" value="F:4-alpha-hydroxytetrahydrobiopterin dehydratase activity"/>
    <property type="evidence" value="ECO:0007669"/>
    <property type="project" value="UniProtKB-EC"/>
</dbReference>
<dbReference type="Proteomes" id="UP001231941">
    <property type="component" value="Unassembled WGS sequence"/>
</dbReference>
<dbReference type="NCBIfam" id="NF002017">
    <property type="entry name" value="PRK00823.1-2"/>
    <property type="match status" value="1"/>
</dbReference>
<dbReference type="EMBL" id="JAVAMP010000008">
    <property type="protein sequence ID" value="MDP5275452.1"/>
    <property type="molecule type" value="Genomic_DNA"/>
</dbReference>
<dbReference type="SUPFAM" id="SSF55248">
    <property type="entry name" value="PCD-like"/>
    <property type="match status" value="1"/>
</dbReference>
<organism evidence="5 6">
    <name type="scientific">Chengkuizengella axinellae</name>
    <dbReference type="NCBI Taxonomy" id="3064388"/>
    <lineage>
        <taxon>Bacteria</taxon>
        <taxon>Bacillati</taxon>
        <taxon>Bacillota</taxon>
        <taxon>Bacilli</taxon>
        <taxon>Bacillales</taxon>
        <taxon>Paenibacillaceae</taxon>
        <taxon>Chengkuizengella</taxon>
    </lineage>
</organism>
<dbReference type="PANTHER" id="PTHR12599:SF0">
    <property type="entry name" value="PTERIN-4-ALPHA-CARBINOLAMINE DEHYDRATASE"/>
    <property type="match status" value="1"/>
</dbReference>
<evidence type="ECO:0000256" key="4">
    <source>
        <dbReference type="ARBA" id="ARBA00023239"/>
    </source>
</evidence>
<evidence type="ECO:0000313" key="6">
    <source>
        <dbReference type="Proteomes" id="UP001231941"/>
    </source>
</evidence>
<dbReference type="Pfam" id="PF01329">
    <property type="entry name" value="Pterin_4a"/>
    <property type="match status" value="1"/>
</dbReference>
<dbReference type="CDD" id="cd00488">
    <property type="entry name" value="PCD_DCoH"/>
    <property type="match status" value="1"/>
</dbReference>
<proteinExistence type="inferred from homology"/>
<name>A0ABT9J1G8_9BACL</name>
<dbReference type="RefSeq" id="WP_305992763.1">
    <property type="nucleotide sequence ID" value="NZ_JAVAMP010000008.1"/>
</dbReference>
<comment type="catalytic activity">
    <reaction evidence="1">
        <text>(4aS,6R)-4a-hydroxy-L-erythro-5,6,7,8-tetrahydrobiopterin = (6R)-L-erythro-6,7-dihydrobiopterin + H2O</text>
        <dbReference type="Rhea" id="RHEA:11920"/>
        <dbReference type="ChEBI" id="CHEBI:15377"/>
        <dbReference type="ChEBI" id="CHEBI:15642"/>
        <dbReference type="ChEBI" id="CHEBI:43120"/>
        <dbReference type="EC" id="4.2.1.96"/>
    </reaction>
</comment>
<keyword evidence="4 5" id="KW-0456">Lyase</keyword>
<keyword evidence="6" id="KW-1185">Reference proteome</keyword>
<dbReference type="Gene3D" id="3.30.1360.20">
    <property type="entry name" value="Transcriptional coactivator/pterin dehydratase"/>
    <property type="match status" value="1"/>
</dbReference>
<gene>
    <name evidence="5" type="ORF">Q5Y73_15190</name>
</gene>
<evidence type="ECO:0000313" key="5">
    <source>
        <dbReference type="EMBL" id="MDP5275452.1"/>
    </source>
</evidence>
<evidence type="ECO:0000256" key="1">
    <source>
        <dbReference type="ARBA" id="ARBA00001554"/>
    </source>
</evidence>
<comment type="caution">
    <text evidence="5">The sequence shown here is derived from an EMBL/GenBank/DDBJ whole genome shotgun (WGS) entry which is preliminary data.</text>
</comment>
<evidence type="ECO:0000256" key="2">
    <source>
        <dbReference type="ARBA" id="ARBA00006472"/>
    </source>
</evidence>
<dbReference type="InterPro" id="IPR001533">
    <property type="entry name" value="Pterin_deHydtase"/>
</dbReference>
<reference evidence="5 6" key="1">
    <citation type="submission" date="2023-08" db="EMBL/GenBank/DDBJ databases">
        <authorList>
            <person name="Park J.-S."/>
        </authorList>
    </citation>
    <scope>NUCLEOTIDE SEQUENCE [LARGE SCALE GENOMIC DNA]</scope>
    <source>
        <strain evidence="5 6">2205SS18-9</strain>
    </source>
</reference>
<sequence length="98" mass="11633">MNQKLVDEEIEKNLTTLTGWKREDQKWIVKKYRFSKYLDGIEFVNRAAQIAEEMNHHPFISIDYKLITLRLTTWNAGGLTGLDFKSAEEFDEEYSHFT</sequence>
<dbReference type="InterPro" id="IPR036428">
    <property type="entry name" value="PCD_sf"/>
</dbReference>
<comment type="similarity">
    <text evidence="2">Belongs to the pterin-4-alpha-carbinolamine dehydratase family.</text>
</comment>
<accession>A0ABT9J1G8</accession>
<dbReference type="EC" id="4.2.1.96" evidence="3"/>
<protein>
    <recommendedName>
        <fullName evidence="3">4a-hydroxytetrahydrobiopterin dehydratase</fullName>
        <ecNumber evidence="3">4.2.1.96</ecNumber>
    </recommendedName>
</protein>
<evidence type="ECO:0000256" key="3">
    <source>
        <dbReference type="ARBA" id="ARBA00013252"/>
    </source>
</evidence>
<dbReference type="PANTHER" id="PTHR12599">
    <property type="entry name" value="PTERIN-4-ALPHA-CARBINOLAMINE DEHYDRATASE"/>
    <property type="match status" value="1"/>
</dbReference>